<dbReference type="InterPro" id="IPR037191">
    <property type="entry name" value="VPS9_dom_sf"/>
</dbReference>
<dbReference type="PROSITE" id="PS50088">
    <property type="entry name" value="ANK_REPEAT"/>
    <property type="match status" value="4"/>
</dbReference>
<dbReference type="Gene3D" id="1.25.40.20">
    <property type="entry name" value="Ankyrin repeat-containing domain"/>
    <property type="match status" value="1"/>
</dbReference>
<dbReference type="Gene3D" id="2.30.29.30">
    <property type="entry name" value="Pleckstrin-homology domain (PH domain)/Phosphotyrosine-binding domain (PTB)"/>
    <property type="match status" value="1"/>
</dbReference>
<dbReference type="InterPro" id="IPR050889">
    <property type="entry name" value="Dendritic_Spine_Reg/Scaffold"/>
</dbReference>
<evidence type="ECO:0000256" key="2">
    <source>
        <dbReference type="ARBA" id="ARBA00023043"/>
    </source>
</evidence>
<feature type="compositionally biased region" description="Basic residues" evidence="5">
    <location>
        <begin position="30"/>
        <end position="48"/>
    </location>
</feature>
<protein>
    <submittedName>
        <fullName evidence="9">Uncharacterized protein</fullName>
    </submittedName>
</protein>
<feature type="repeat" description="ANK" evidence="3">
    <location>
        <begin position="732"/>
        <end position="764"/>
    </location>
</feature>
<dbReference type="SUPFAM" id="SSF48403">
    <property type="entry name" value="Ankyrin repeat"/>
    <property type="match status" value="1"/>
</dbReference>
<dbReference type="SMART" id="SM00233">
    <property type="entry name" value="PH"/>
    <property type="match status" value="1"/>
</dbReference>
<dbReference type="PANTHER" id="PTHR24166">
    <property type="entry name" value="ROLLING PEBBLES, ISOFORM B"/>
    <property type="match status" value="1"/>
</dbReference>
<name>G4YIN1_PHYSP</name>
<dbReference type="InterPro" id="IPR002110">
    <property type="entry name" value="Ankyrin_rpt"/>
</dbReference>
<keyword evidence="4" id="KW-0344">Guanine-nucleotide releasing factor</keyword>
<dbReference type="Gene3D" id="1.20.1050.80">
    <property type="entry name" value="VPS9 domain"/>
    <property type="match status" value="1"/>
</dbReference>
<keyword evidence="2 3" id="KW-0040">ANK repeat</keyword>
<dbReference type="GO" id="GO:0007264">
    <property type="term" value="P:small GTPase-mediated signal transduction"/>
    <property type="evidence" value="ECO:0007669"/>
    <property type="project" value="InterPro"/>
</dbReference>
<dbReference type="GO" id="GO:0005085">
    <property type="term" value="F:guanyl-nucleotide exchange factor activity"/>
    <property type="evidence" value="ECO:0007669"/>
    <property type="project" value="UniProtKB-KW"/>
</dbReference>
<dbReference type="PROSITE" id="PS50003">
    <property type="entry name" value="PH_DOMAIN"/>
    <property type="match status" value="1"/>
</dbReference>
<dbReference type="Pfam" id="PF00617">
    <property type="entry name" value="RasGEF"/>
    <property type="match status" value="1"/>
</dbReference>
<evidence type="ECO:0000256" key="3">
    <source>
        <dbReference type="PROSITE-ProRule" id="PRU00023"/>
    </source>
</evidence>
<dbReference type="Pfam" id="PF12796">
    <property type="entry name" value="Ank_2"/>
    <property type="match status" value="1"/>
</dbReference>
<dbReference type="InterPro" id="IPR036964">
    <property type="entry name" value="RASGEF_cat_dom_sf"/>
</dbReference>
<sequence>MASGWRQKPRLDPWDPPSPPPLLEEAAPKPKPKTSRFSRRSTRAKSHARQQAQHVELEREKAFRLVRHGSDPLLNDAFYATQVQVGNFVKMGWLTKQGHMWKSWKTRFFVLFSDGTFAYYKNKGRKKIKGCMQLNDGVVSVQHVDIRLADKAYVFQIEKGFYKLLCYCCSQFEAELWVAALRSVRRVAPPCYEMDLTATEEKAGSNAVTRHLNKIFITDKQIAKRLAEFKANTHDHSYAAIHNFIVELDDAIIDRHHLEFYQDAEIELLPGNELVRLIRRHVEDRVFIPLYAEAYASLETDKVKTRRSNLEQHLKVLKQKTQADFGISKDLSVCNWKQAISVVNMLDCVSLPTHKFEVILSAGKAIMELIAQYNGELFEVSDEMLTAIFRYVVTMSSLSDLPTLRALLKYGYQHHPASQNKANVVTAFLNAIKWVECFEAGDESYQFDSLALAGSRVSVSISTNDVGIQFTTDGNGRGAIVYNIRKQSQAALSAAIVPGLSLIAINHEPVIGMPFDKIIQRVRTAALPKQLTFMTEFYYYQLLSLDSEMYQYLMCIAARRGDLDSAAWMRSSTIELNTLCSWEKSRGKQVFGFTPVSGKGSPLHAAVHNGQLSMVNYLISRGADVNLCNQKGRRPLHVVKQSIDMAMIIQSLIDAGADIDAMEKHGLTPLMFMCSRASLEGSATLLALGADVHCVAWTNGFSALEFAVKSEHTELVELCLSKGANPNAPTLDGNTSLHLAATQANTDIILRLLQGGANPNVQNRYGQTPAALLLASSPGGSSDVRILCLEILTCAGCRLDKRDLFGRQASHLASISRDSHVVDLLRKLGSLNREANGVEIDIFGCSSVDYSHRIEVDKSASYLGSQMPNSSWKMVDKDDHVSRSARPGSVDDLIRELVAGTEVDLVDVVSFVLFLDSFSSLNEVVDRLSAHVRNGVKSHGLIRLFIVVLLFRQSETKEADDLRDRFYSLISLNIDAKDKLEYFSLRGAGNYAVNYQAIPGMMSKVYGMESGFEPVSSGPFSAHLHRFVDAERWAEQCTLLTHAVFCKIPVRDFIPTGSKKKHSVEFTSIKRWFQHISAFVINAVLVQNTPEERAEVISFYLKLSLDAKKMMNEMQLLSDKGCREMNRLMRKTANPSMPYIGLYLQGFVGLNELPAFDKEGLVNANRLRRMGELAMEILHRQSVAYTLQHDEDVNKLLHVSLPYSSEESRYARSLELEPREADAIPLSDRGSYTLIDDDVDLENEVRESIGGDGTFGFRQWIRKQQVVHRNRSRSSVIALYEWV</sequence>
<dbReference type="InParanoid" id="G4YIN1"/>
<dbReference type="Pfam" id="PF13637">
    <property type="entry name" value="Ank_4"/>
    <property type="match status" value="1"/>
</dbReference>
<dbReference type="OMA" id="WAEQCTL"/>
<dbReference type="Gene3D" id="1.10.840.10">
    <property type="entry name" value="Ras guanine-nucleotide exchange factors catalytic domain"/>
    <property type="match status" value="2"/>
</dbReference>
<dbReference type="KEGG" id="psoj:PHYSODRAFT_248481"/>
<dbReference type="InterPro" id="IPR036034">
    <property type="entry name" value="PDZ_sf"/>
</dbReference>
<dbReference type="SUPFAM" id="SSF50729">
    <property type="entry name" value="PH domain-like"/>
    <property type="match status" value="1"/>
</dbReference>
<gene>
    <name evidence="9" type="ORF">PHYSODRAFT_248481</name>
</gene>
<evidence type="ECO:0000259" key="7">
    <source>
        <dbReference type="PROSITE" id="PS50009"/>
    </source>
</evidence>
<dbReference type="SMART" id="SM00147">
    <property type="entry name" value="RasGEF"/>
    <property type="match status" value="1"/>
</dbReference>
<dbReference type="Gene3D" id="2.30.42.10">
    <property type="match status" value="1"/>
</dbReference>
<dbReference type="InterPro" id="IPR001849">
    <property type="entry name" value="PH_domain"/>
</dbReference>
<evidence type="ECO:0000256" key="5">
    <source>
        <dbReference type="SAM" id="MobiDB-lite"/>
    </source>
</evidence>
<dbReference type="InterPro" id="IPR036770">
    <property type="entry name" value="Ankyrin_rpt-contain_sf"/>
</dbReference>
<dbReference type="RefSeq" id="XP_009515430.1">
    <property type="nucleotide sequence ID" value="XM_009517135.1"/>
</dbReference>
<dbReference type="SUPFAM" id="SSF48366">
    <property type="entry name" value="Ras GEF"/>
    <property type="match status" value="1"/>
</dbReference>
<dbReference type="PROSITE" id="PS50297">
    <property type="entry name" value="ANK_REP_REGION"/>
    <property type="match status" value="4"/>
</dbReference>
<dbReference type="PROSITE" id="PS50009">
    <property type="entry name" value="RASGEF_CAT"/>
    <property type="match status" value="1"/>
</dbReference>
<reference evidence="9 10" key="1">
    <citation type="journal article" date="2006" name="Science">
        <title>Phytophthora genome sequences uncover evolutionary origins and mechanisms of pathogenesis.</title>
        <authorList>
            <person name="Tyler B.M."/>
            <person name="Tripathy S."/>
            <person name="Zhang X."/>
            <person name="Dehal P."/>
            <person name="Jiang R.H."/>
            <person name="Aerts A."/>
            <person name="Arredondo F.D."/>
            <person name="Baxter L."/>
            <person name="Bensasson D."/>
            <person name="Beynon J.L."/>
            <person name="Chapman J."/>
            <person name="Damasceno C.M."/>
            <person name="Dorrance A.E."/>
            <person name="Dou D."/>
            <person name="Dickerman A.W."/>
            <person name="Dubchak I.L."/>
            <person name="Garbelotto M."/>
            <person name="Gijzen M."/>
            <person name="Gordon S.G."/>
            <person name="Govers F."/>
            <person name="Grunwald N.J."/>
            <person name="Huang W."/>
            <person name="Ivors K.L."/>
            <person name="Jones R.W."/>
            <person name="Kamoun S."/>
            <person name="Krampis K."/>
            <person name="Lamour K.H."/>
            <person name="Lee M.K."/>
            <person name="McDonald W.H."/>
            <person name="Medina M."/>
            <person name="Meijer H.J."/>
            <person name="Nordberg E.K."/>
            <person name="Maclean D.J."/>
            <person name="Ospina-Giraldo M.D."/>
            <person name="Morris P.F."/>
            <person name="Phuntumart V."/>
            <person name="Putnam N.H."/>
            <person name="Rash S."/>
            <person name="Rose J.K."/>
            <person name="Sakihama Y."/>
            <person name="Salamov A.A."/>
            <person name="Savidor A."/>
            <person name="Scheuring C.F."/>
            <person name="Smith B.M."/>
            <person name="Sobral B.W."/>
            <person name="Terry A."/>
            <person name="Torto-Alalibo T.A."/>
            <person name="Win J."/>
            <person name="Xu Z."/>
            <person name="Zhang H."/>
            <person name="Grigoriev I.V."/>
            <person name="Rokhsar D.S."/>
            <person name="Boore J.L."/>
        </authorList>
    </citation>
    <scope>NUCLEOTIDE SEQUENCE [LARGE SCALE GENOMIC DNA]</scope>
    <source>
        <strain evidence="9 10">P6497</strain>
    </source>
</reference>
<evidence type="ECO:0000259" key="6">
    <source>
        <dbReference type="PROSITE" id="PS50003"/>
    </source>
</evidence>
<dbReference type="GeneID" id="20637833"/>
<feature type="repeat" description="ANK" evidence="3">
    <location>
        <begin position="631"/>
        <end position="664"/>
    </location>
</feature>
<keyword evidence="10" id="KW-1185">Reference proteome</keyword>
<evidence type="ECO:0000313" key="9">
    <source>
        <dbReference type="EMBL" id="EGZ28155.1"/>
    </source>
</evidence>
<feature type="domain" description="Ras-GEF" evidence="7">
    <location>
        <begin position="1029"/>
        <end position="1219"/>
    </location>
</feature>
<dbReference type="Proteomes" id="UP000002640">
    <property type="component" value="Unassembled WGS sequence"/>
</dbReference>
<feature type="repeat" description="ANK" evidence="3">
    <location>
        <begin position="699"/>
        <end position="731"/>
    </location>
</feature>
<dbReference type="SMART" id="SM00248">
    <property type="entry name" value="ANK"/>
    <property type="match status" value="6"/>
</dbReference>
<accession>G4YIN1</accession>
<evidence type="ECO:0000256" key="1">
    <source>
        <dbReference type="ARBA" id="ARBA00022737"/>
    </source>
</evidence>
<evidence type="ECO:0000259" key="8">
    <source>
        <dbReference type="PROSITE" id="PS51205"/>
    </source>
</evidence>
<evidence type="ECO:0000313" key="10">
    <source>
        <dbReference type="Proteomes" id="UP000002640"/>
    </source>
</evidence>
<dbReference type="PROSITE" id="PS51205">
    <property type="entry name" value="VPS9"/>
    <property type="match status" value="1"/>
</dbReference>
<organism evidence="9 10">
    <name type="scientific">Phytophthora sojae (strain P6497)</name>
    <name type="common">Soybean stem and root rot agent</name>
    <name type="synonym">Phytophthora megasperma f. sp. glycines</name>
    <dbReference type="NCBI Taxonomy" id="1094619"/>
    <lineage>
        <taxon>Eukaryota</taxon>
        <taxon>Sar</taxon>
        <taxon>Stramenopiles</taxon>
        <taxon>Oomycota</taxon>
        <taxon>Peronosporomycetes</taxon>
        <taxon>Peronosporales</taxon>
        <taxon>Peronosporaceae</taxon>
        <taxon>Phytophthora</taxon>
    </lineage>
</organism>
<dbReference type="InterPro" id="IPR011993">
    <property type="entry name" value="PH-like_dom_sf"/>
</dbReference>
<evidence type="ECO:0000256" key="4">
    <source>
        <dbReference type="PROSITE-ProRule" id="PRU00168"/>
    </source>
</evidence>
<dbReference type="InterPro" id="IPR001895">
    <property type="entry name" value="RASGEF_cat_dom"/>
</dbReference>
<proteinExistence type="predicted"/>
<dbReference type="PANTHER" id="PTHR24166:SF48">
    <property type="entry name" value="PROTEIN VAPYRIN"/>
    <property type="match status" value="1"/>
</dbReference>
<dbReference type="EMBL" id="JH159151">
    <property type="protein sequence ID" value="EGZ28155.1"/>
    <property type="molecule type" value="Genomic_DNA"/>
</dbReference>
<dbReference type="InterPro" id="IPR023578">
    <property type="entry name" value="Ras_GEF_dom_sf"/>
</dbReference>
<feature type="domain" description="PH" evidence="6">
    <location>
        <begin position="87"/>
        <end position="186"/>
    </location>
</feature>
<dbReference type="SMR" id="G4YIN1"/>
<keyword evidence="1" id="KW-0677">Repeat</keyword>
<dbReference type="Pfam" id="PF00169">
    <property type="entry name" value="PH"/>
    <property type="match status" value="1"/>
</dbReference>
<dbReference type="InterPro" id="IPR003123">
    <property type="entry name" value="VPS9"/>
</dbReference>
<feature type="repeat" description="ANK" evidence="3">
    <location>
        <begin position="598"/>
        <end position="630"/>
    </location>
</feature>
<feature type="domain" description="VPS9" evidence="8">
    <location>
        <begin position="304"/>
        <end position="444"/>
    </location>
</feature>
<dbReference type="SUPFAM" id="SSF109993">
    <property type="entry name" value="VPS9 domain"/>
    <property type="match status" value="1"/>
</dbReference>
<feature type="region of interest" description="Disordered" evidence="5">
    <location>
        <begin position="1"/>
        <end position="55"/>
    </location>
</feature>
<dbReference type="SUPFAM" id="SSF50156">
    <property type="entry name" value="PDZ domain-like"/>
    <property type="match status" value="1"/>
</dbReference>